<proteinExistence type="predicted"/>
<feature type="region of interest" description="Disordered" evidence="1">
    <location>
        <begin position="53"/>
        <end position="85"/>
    </location>
</feature>
<dbReference type="EMBL" id="CP036289">
    <property type="protein sequence ID" value="QDU75156.1"/>
    <property type="molecule type" value="Genomic_DNA"/>
</dbReference>
<feature type="region of interest" description="Disordered" evidence="1">
    <location>
        <begin position="1"/>
        <end position="27"/>
    </location>
</feature>
<dbReference type="AlphaFoldDB" id="A0A518C7E9"/>
<evidence type="ECO:0000313" key="3">
    <source>
        <dbReference type="Proteomes" id="UP000318626"/>
    </source>
</evidence>
<organism evidence="2 3">
    <name type="scientific">Bremerella volcania</name>
    <dbReference type="NCBI Taxonomy" id="2527984"/>
    <lineage>
        <taxon>Bacteria</taxon>
        <taxon>Pseudomonadati</taxon>
        <taxon>Planctomycetota</taxon>
        <taxon>Planctomycetia</taxon>
        <taxon>Pirellulales</taxon>
        <taxon>Pirellulaceae</taxon>
        <taxon>Bremerella</taxon>
    </lineage>
</organism>
<sequence length="116" mass="11899">MRLAHDATEHTEVTEGRKLGAPAGRASRGTHVQSILSVFILVIRGSNSFLPPSVSSVVNPSPARRKALKTQAGPGEDAGADGAVGDVEHGWEAVAPEVVAGRTVLPAVPFDRGNGG</sequence>
<evidence type="ECO:0000256" key="1">
    <source>
        <dbReference type="SAM" id="MobiDB-lite"/>
    </source>
</evidence>
<dbReference type="KEGG" id="bvo:Pan97_21800"/>
<feature type="compositionally biased region" description="Low complexity" evidence="1">
    <location>
        <begin position="72"/>
        <end position="85"/>
    </location>
</feature>
<feature type="compositionally biased region" description="Basic and acidic residues" evidence="1">
    <location>
        <begin position="1"/>
        <end position="18"/>
    </location>
</feature>
<protein>
    <submittedName>
        <fullName evidence="2">Uncharacterized protein</fullName>
    </submittedName>
</protein>
<reference evidence="3" key="1">
    <citation type="submission" date="2019-02" db="EMBL/GenBank/DDBJ databases">
        <title>Deep-cultivation of Planctomycetes and their phenomic and genomic characterization uncovers novel biology.</title>
        <authorList>
            <person name="Wiegand S."/>
            <person name="Jogler M."/>
            <person name="Boedeker C."/>
            <person name="Pinto D."/>
            <person name="Vollmers J."/>
            <person name="Rivas-Marin E."/>
            <person name="Kohn T."/>
            <person name="Peeters S.H."/>
            <person name="Heuer A."/>
            <person name="Rast P."/>
            <person name="Oberbeckmann S."/>
            <person name="Bunk B."/>
            <person name="Jeske O."/>
            <person name="Meyerdierks A."/>
            <person name="Storesund J.E."/>
            <person name="Kallscheuer N."/>
            <person name="Luecker S."/>
            <person name="Lage O.M."/>
            <person name="Pohl T."/>
            <person name="Merkel B.J."/>
            <person name="Hornburger P."/>
            <person name="Mueller R.-W."/>
            <person name="Bruemmer F."/>
            <person name="Labrenz M."/>
            <person name="Spormann A.M."/>
            <person name="Op den Camp H."/>
            <person name="Overmann J."/>
            <person name="Amann R."/>
            <person name="Jetten M.S.M."/>
            <person name="Mascher T."/>
            <person name="Medema M.H."/>
            <person name="Devos D.P."/>
            <person name="Kaster A.-K."/>
            <person name="Ovreas L."/>
            <person name="Rohde M."/>
            <person name="Galperin M.Y."/>
            <person name="Jogler C."/>
        </authorList>
    </citation>
    <scope>NUCLEOTIDE SEQUENCE [LARGE SCALE GENOMIC DNA]</scope>
    <source>
        <strain evidence="3">Pan97</strain>
    </source>
</reference>
<feature type="compositionally biased region" description="Low complexity" evidence="1">
    <location>
        <begin position="53"/>
        <end position="62"/>
    </location>
</feature>
<name>A0A518C7E9_9BACT</name>
<accession>A0A518C7E9</accession>
<dbReference type="Proteomes" id="UP000318626">
    <property type="component" value="Chromosome"/>
</dbReference>
<keyword evidence="3" id="KW-1185">Reference proteome</keyword>
<gene>
    <name evidence="2" type="ORF">Pan97_21800</name>
</gene>
<evidence type="ECO:0000313" key="2">
    <source>
        <dbReference type="EMBL" id="QDU75156.1"/>
    </source>
</evidence>